<dbReference type="Proteomes" id="UP001597018">
    <property type="component" value="Unassembled WGS sequence"/>
</dbReference>
<feature type="signal peptide" evidence="1">
    <location>
        <begin position="1"/>
        <end position="20"/>
    </location>
</feature>
<gene>
    <name evidence="2" type="ORF">ACFQ16_17735</name>
</gene>
<evidence type="ECO:0008006" key="4">
    <source>
        <dbReference type="Google" id="ProtNLM"/>
    </source>
</evidence>
<name>A0ABW3FUV6_9PSEU</name>
<protein>
    <recommendedName>
        <fullName evidence="4">Lipoprotein</fullName>
    </recommendedName>
</protein>
<proteinExistence type="predicted"/>
<evidence type="ECO:0000313" key="2">
    <source>
        <dbReference type="EMBL" id="MFD0921589.1"/>
    </source>
</evidence>
<dbReference type="RefSeq" id="WP_263247064.1">
    <property type="nucleotide sequence ID" value="NZ_BAABLT010000006.1"/>
</dbReference>
<keyword evidence="3" id="KW-1185">Reference proteome</keyword>
<dbReference type="PROSITE" id="PS51257">
    <property type="entry name" value="PROKAR_LIPOPROTEIN"/>
    <property type="match status" value="1"/>
</dbReference>
<dbReference type="EMBL" id="JBHTIW010000014">
    <property type="protein sequence ID" value="MFD0921589.1"/>
    <property type="molecule type" value="Genomic_DNA"/>
</dbReference>
<reference evidence="3" key="1">
    <citation type="journal article" date="2019" name="Int. J. Syst. Evol. Microbiol.">
        <title>The Global Catalogue of Microorganisms (GCM) 10K type strain sequencing project: providing services to taxonomists for standard genome sequencing and annotation.</title>
        <authorList>
            <consortium name="The Broad Institute Genomics Platform"/>
            <consortium name="The Broad Institute Genome Sequencing Center for Infectious Disease"/>
            <person name="Wu L."/>
            <person name="Ma J."/>
        </authorList>
    </citation>
    <scope>NUCLEOTIDE SEQUENCE [LARGE SCALE GENOMIC DNA]</scope>
    <source>
        <strain evidence="3">CCUG 56401</strain>
    </source>
</reference>
<comment type="caution">
    <text evidence="2">The sequence shown here is derived from an EMBL/GenBank/DDBJ whole genome shotgun (WGS) entry which is preliminary data.</text>
</comment>
<accession>A0ABW3FUV6</accession>
<organism evidence="2 3">
    <name type="scientific">Saccharopolyspora rosea</name>
    <dbReference type="NCBI Taxonomy" id="524884"/>
    <lineage>
        <taxon>Bacteria</taxon>
        <taxon>Bacillati</taxon>
        <taxon>Actinomycetota</taxon>
        <taxon>Actinomycetes</taxon>
        <taxon>Pseudonocardiales</taxon>
        <taxon>Pseudonocardiaceae</taxon>
        <taxon>Saccharopolyspora</taxon>
    </lineage>
</organism>
<feature type="chain" id="PRO_5046558045" description="Lipoprotein" evidence="1">
    <location>
        <begin position="21"/>
        <end position="308"/>
    </location>
</feature>
<keyword evidence="1" id="KW-0732">Signal</keyword>
<sequence length="308" mass="32832">MTATRMITAALLACGVGVSACGGPGESAPAPVSPQNRPAPPEHVVPQLPGGGTTLLPGRRLVGFSGAPGTTALGPLTGDLDQAAGRLREVSGSYRDDRRPLPAFELIATRATASPGPDGQYRIRSSDDAIGRYLDAARRSGAVLLLGIQPGRADFLDEVRHYDRWLSEPDVGLALDPEWSVGPGQVPGRTFGHTTGAELDQVAGHVAGIVRDHGLPQKPFVYHHLASRIVDDEQQLAPHPELAMVKSVDGIGTPAMKVDTWNRLMRTKPPHVAAGFKLFFEEDTRSGPLMDPAEVNRLQPSPDYVLYE</sequence>
<evidence type="ECO:0000313" key="3">
    <source>
        <dbReference type="Proteomes" id="UP001597018"/>
    </source>
</evidence>
<evidence type="ECO:0000256" key="1">
    <source>
        <dbReference type="SAM" id="SignalP"/>
    </source>
</evidence>